<keyword evidence="2" id="KW-0238">DNA-binding</keyword>
<evidence type="ECO:0000313" key="3">
    <source>
        <dbReference type="Proteomes" id="UP000266922"/>
    </source>
</evidence>
<dbReference type="GO" id="GO:0003677">
    <property type="term" value="F:DNA binding"/>
    <property type="evidence" value="ECO:0007669"/>
    <property type="project" value="UniProtKB-KW"/>
</dbReference>
<dbReference type="SMART" id="SM00966">
    <property type="entry name" value="SpoVT_AbrB"/>
    <property type="match status" value="1"/>
</dbReference>
<dbReference type="Pfam" id="PF04014">
    <property type="entry name" value="MazE_antitoxin"/>
    <property type="match status" value="1"/>
</dbReference>
<dbReference type="InterPro" id="IPR007159">
    <property type="entry name" value="SpoVT-AbrB_dom"/>
</dbReference>
<dbReference type="Gene3D" id="2.10.260.10">
    <property type="match status" value="1"/>
</dbReference>
<organism evidence="2 3">
    <name type="scientific">Geobacillus stearothermophilus</name>
    <name type="common">Bacillus stearothermophilus</name>
    <dbReference type="NCBI Taxonomy" id="1422"/>
    <lineage>
        <taxon>Bacteria</taxon>
        <taxon>Bacillati</taxon>
        <taxon>Bacillota</taxon>
        <taxon>Bacilli</taxon>
        <taxon>Bacillales</taxon>
        <taxon>Anoxybacillaceae</taxon>
        <taxon>Geobacillus</taxon>
    </lineage>
</organism>
<dbReference type="InterPro" id="IPR037914">
    <property type="entry name" value="SpoVT-AbrB_sf"/>
</dbReference>
<dbReference type="AlphaFoldDB" id="A0A3L7CTK1"/>
<reference evidence="2 3" key="1">
    <citation type="submission" date="2018-10" db="EMBL/GenBank/DDBJ databases">
        <title>Geobacillus stearothermophilus in processing lines of powdered infant formula.</title>
        <authorList>
            <person name="Rhee M.S."/>
            <person name="Choi I.-G."/>
            <person name="Cho T.J."/>
            <person name="Park B."/>
        </authorList>
    </citation>
    <scope>NUCLEOTIDE SEQUENCE [LARGE SCALE GENOMIC DNA]</scope>
    <source>
        <strain evidence="2 3">FHS-PPGT130</strain>
    </source>
</reference>
<dbReference type="SUPFAM" id="SSF89447">
    <property type="entry name" value="AbrB/MazE/MraZ-like"/>
    <property type="match status" value="1"/>
</dbReference>
<gene>
    <name evidence="2" type="ORF">D9548_08810</name>
</gene>
<feature type="domain" description="SpoVT-AbrB" evidence="1">
    <location>
        <begin position="9"/>
        <end position="53"/>
    </location>
</feature>
<name>A0A3L7CTK1_GEOSE</name>
<evidence type="ECO:0000259" key="1">
    <source>
        <dbReference type="SMART" id="SM00966"/>
    </source>
</evidence>
<evidence type="ECO:0000313" key="2">
    <source>
        <dbReference type="EMBL" id="RLQ13925.1"/>
    </source>
</evidence>
<accession>A0A3L7CTK1</accession>
<comment type="caution">
    <text evidence="2">The sequence shown here is derived from an EMBL/GenBank/DDBJ whole genome shotgun (WGS) entry which is preliminary data.</text>
</comment>
<dbReference type="OrthoDB" id="582905at2"/>
<sequence>MKPMERKITKVGNSLGITLPQEVLDHLKAKQGDEIQFRLEADGKVVISKYSPIDYSILDDFGQDFVDGLKDLFANYDNTLRNLAKK</sequence>
<dbReference type="EMBL" id="RCTJ01000026">
    <property type="protein sequence ID" value="RLQ13925.1"/>
    <property type="molecule type" value="Genomic_DNA"/>
</dbReference>
<protein>
    <submittedName>
        <fullName evidence="2">AbrB/MazE/SpoVT family DNA-binding domain-containing protein</fullName>
    </submittedName>
</protein>
<proteinExistence type="predicted"/>
<dbReference type="Proteomes" id="UP000266922">
    <property type="component" value="Unassembled WGS sequence"/>
</dbReference>